<evidence type="ECO:0000313" key="45">
    <source>
        <dbReference type="EMBL" id="MBZ3880811.1"/>
    </source>
</evidence>
<evidence type="ECO:0000256" key="33">
    <source>
        <dbReference type="ARBA" id="ARBA00023203"/>
    </source>
</evidence>
<evidence type="ECO:0000256" key="1">
    <source>
        <dbReference type="ARBA" id="ARBA00001947"/>
    </source>
</evidence>
<dbReference type="Proteomes" id="UP001166674">
    <property type="component" value="Unassembled WGS sequence"/>
</dbReference>
<dbReference type="GO" id="GO:0008270">
    <property type="term" value="F:zinc ion binding"/>
    <property type="evidence" value="ECO:0007669"/>
    <property type="project" value="UniProtKB-KW"/>
</dbReference>
<dbReference type="GO" id="GO:0016740">
    <property type="term" value="F:transferase activity"/>
    <property type="evidence" value="ECO:0007669"/>
    <property type="project" value="UniProtKB-KW"/>
</dbReference>
<dbReference type="GO" id="GO:0051646">
    <property type="term" value="P:mitochondrion localization"/>
    <property type="evidence" value="ECO:0007669"/>
    <property type="project" value="UniProtKB-ARBA"/>
</dbReference>
<keyword evidence="19" id="KW-0479">Metal-binding</keyword>
<evidence type="ECO:0000256" key="30">
    <source>
        <dbReference type="ARBA" id="ARBA00023134"/>
    </source>
</evidence>
<evidence type="ECO:0000256" key="16">
    <source>
        <dbReference type="ARBA" id="ARBA00022491"/>
    </source>
</evidence>
<evidence type="ECO:0000256" key="34">
    <source>
        <dbReference type="ARBA" id="ARBA00023212"/>
    </source>
</evidence>
<feature type="compositionally biased region" description="Polar residues" evidence="43">
    <location>
        <begin position="19"/>
        <end position="31"/>
    </location>
</feature>
<keyword evidence="22 42" id="KW-0863">Zinc-finger</keyword>
<dbReference type="PROSITE" id="PS51421">
    <property type="entry name" value="RAS"/>
    <property type="match status" value="1"/>
</dbReference>
<keyword evidence="23" id="KW-0833">Ubl conjugation pathway</keyword>
<dbReference type="SUPFAM" id="SSF57850">
    <property type="entry name" value="RING/U-box"/>
    <property type="match status" value="1"/>
</dbReference>
<evidence type="ECO:0000256" key="13">
    <source>
        <dbReference type="ARBA" id="ARBA00022475"/>
    </source>
</evidence>
<dbReference type="InterPro" id="IPR027417">
    <property type="entry name" value="P-loop_NTPase"/>
</dbReference>
<keyword evidence="26" id="KW-0832">Ubl conjugation</keyword>
<keyword evidence="27" id="KW-0156">Chromatin regulator</keyword>
<evidence type="ECO:0000256" key="35">
    <source>
        <dbReference type="ARBA" id="ARBA00023242"/>
    </source>
</evidence>
<dbReference type="PANTHER" id="PTHR10625">
    <property type="entry name" value="HISTONE DEACETYLASE HDAC1-RELATED"/>
    <property type="match status" value="1"/>
</dbReference>
<organism evidence="45 46">
    <name type="scientific">Sciurus carolinensis</name>
    <name type="common">Eastern gray squirrel</name>
    <dbReference type="NCBI Taxonomy" id="30640"/>
    <lineage>
        <taxon>Eukaryota</taxon>
        <taxon>Metazoa</taxon>
        <taxon>Chordata</taxon>
        <taxon>Craniata</taxon>
        <taxon>Vertebrata</taxon>
        <taxon>Euteleostomi</taxon>
        <taxon>Mammalia</taxon>
        <taxon>Eutheria</taxon>
        <taxon>Euarchontoglires</taxon>
        <taxon>Glires</taxon>
        <taxon>Rodentia</taxon>
        <taxon>Sciuromorpha</taxon>
        <taxon>Sciuridae</taxon>
        <taxon>Sciurinae</taxon>
        <taxon>Sciurini</taxon>
        <taxon>Sciurus</taxon>
    </lineage>
</organism>
<evidence type="ECO:0000256" key="42">
    <source>
        <dbReference type="PROSITE-ProRule" id="PRU00502"/>
    </source>
</evidence>
<feature type="domain" description="UBP-type" evidence="44">
    <location>
        <begin position="978"/>
        <end position="1076"/>
    </location>
</feature>
<evidence type="ECO:0000256" key="6">
    <source>
        <dbReference type="ARBA" id="ARBA00004300"/>
    </source>
</evidence>
<keyword evidence="35" id="KW-0539">Nucleus</keyword>
<keyword evidence="34" id="KW-0206">Cytoskeleton</keyword>
<evidence type="ECO:0000256" key="14">
    <source>
        <dbReference type="ARBA" id="ARBA00022481"/>
    </source>
</evidence>
<dbReference type="Pfam" id="PF02148">
    <property type="entry name" value="zf-UBP"/>
    <property type="match status" value="1"/>
</dbReference>
<dbReference type="FunFam" id="3.40.50.300:FF:000343">
    <property type="entry name" value="Ras family gtpase"/>
    <property type="match status" value="1"/>
</dbReference>
<dbReference type="Gene3D" id="3.40.800.20">
    <property type="entry name" value="Histone deacetylase domain"/>
    <property type="match status" value="2"/>
</dbReference>
<evidence type="ECO:0000256" key="18">
    <source>
        <dbReference type="ARBA" id="ARBA00022679"/>
    </source>
</evidence>
<dbReference type="GO" id="GO:0003779">
    <property type="term" value="F:actin binding"/>
    <property type="evidence" value="ECO:0007669"/>
    <property type="project" value="UniProtKB-KW"/>
</dbReference>
<dbReference type="SUPFAM" id="SSF52540">
    <property type="entry name" value="P-loop containing nucleoside triphosphate hydrolases"/>
    <property type="match status" value="1"/>
</dbReference>
<keyword evidence="24" id="KW-0378">Hydrolase</keyword>
<dbReference type="GO" id="GO:0005525">
    <property type="term" value="F:GTP binding"/>
    <property type="evidence" value="ECO:0007669"/>
    <property type="project" value="UniProtKB-KW"/>
</dbReference>
<evidence type="ECO:0000256" key="41">
    <source>
        <dbReference type="ARBA" id="ARBA00082852"/>
    </source>
</evidence>
<evidence type="ECO:0000256" key="38">
    <source>
        <dbReference type="ARBA" id="ARBA00049136"/>
    </source>
</evidence>
<evidence type="ECO:0000256" key="28">
    <source>
        <dbReference type="ARBA" id="ARBA00023006"/>
    </source>
</evidence>
<dbReference type="EC" id="3.6.5.2" evidence="12"/>
<dbReference type="Gene3D" id="3.40.50.300">
    <property type="entry name" value="P-loop containing nucleotide triphosphate hydrolases"/>
    <property type="match status" value="1"/>
</dbReference>
<dbReference type="GO" id="GO:0043204">
    <property type="term" value="C:perikaryon"/>
    <property type="evidence" value="ECO:0007669"/>
    <property type="project" value="UniProtKB-SubCell"/>
</dbReference>
<proteinExistence type="inferred from homology"/>
<dbReference type="GO" id="GO:0051129">
    <property type="term" value="P:negative regulation of cellular component organization"/>
    <property type="evidence" value="ECO:0007669"/>
    <property type="project" value="UniProtKB-ARBA"/>
</dbReference>
<keyword evidence="20" id="KW-0677">Repeat</keyword>
<feature type="compositionally biased region" description="Polar residues" evidence="43">
    <location>
        <begin position="827"/>
        <end position="848"/>
    </location>
</feature>
<evidence type="ECO:0000259" key="44">
    <source>
        <dbReference type="PROSITE" id="PS50271"/>
    </source>
</evidence>
<evidence type="ECO:0000256" key="4">
    <source>
        <dbReference type="ARBA" id="ARBA00004236"/>
    </source>
</evidence>
<dbReference type="InterPro" id="IPR001607">
    <property type="entry name" value="Znf_UBP"/>
</dbReference>
<keyword evidence="14" id="KW-0488">Methylation</keyword>
<dbReference type="InterPro" id="IPR037138">
    <property type="entry name" value="His_deacetylse_dom_sf"/>
</dbReference>
<dbReference type="SMART" id="SM00290">
    <property type="entry name" value="ZnF_UBP"/>
    <property type="match status" value="1"/>
</dbReference>
<dbReference type="GO" id="GO:0070507">
    <property type="term" value="P:regulation of microtubule cytoskeleton organization"/>
    <property type="evidence" value="ECO:0007669"/>
    <property type="project" value="UniProtKB-ARBA"/>
</dbReference>
<sequence length="1320" mass="143329">MTSTGQDSTITRQRRSRHNPQSPLQDSSVISKRSVKKGAVPRSSPNLAEVKKKGKMKKLSQATEEDLIVGLQGLDLNPESKAQIGTGLVFDEQLNDFHCLWDDSFPEGPERLHAIKEQLIQEGLLDRCVSFQARFAEKEELMLVHSLEYIDLMETTQYMNEGELRVLADTYDSVYLHPNSYTCACLASGSVLRLVDAVLGAEIRNGMAVIRPPGHHAQHSLMDGYCMFNHVAVAARYAQKKHHIQRVLIVDWDVHHGQGTQFTFDQDPSVLYFSIHRYEQGRFWPHLKASNWSTTGFGQGQGYTINVPWNQVGMRDADYIAAFLHILLPVAFEFQPQLVLVAAGFDALQGDPKGEMAATPAGFAQLTHLLMGLAGGKLILSLEGGYNLRSLAEGVSASLHTLLGDPCPMLESPGAPCPSHHPETPQRILRIMCHLEELGLAGRCLVLPVRPATKTELLTCHSSEYVERLRATEKMKTRDLHREGANFDSIYICPSTFFCAQLATGAVCCLVEAVLSGEVLNGIAVVRPPGHHAEQDAACGFCFFNSVAVAARHAQAISRRALRILIVDWDIHHGNGTQHIFEDDPSVLYVSLHRYDHGTFFPMGNEGASSQIGRAAGAGFTVNVAWNGPRMGDADYLAAWHRLVLPIAYEFNPELVLVSAGFDAARGDPLGGCQVSPEGYAHLTHLLMGLANGRIILILEGGYNLTSISESMAACTHSLLGDPLPLLTLSRPPQSAALASISETIQVHQKYWRSLRVMKVEEKEGSYKSKSITKKMPQPANSGSAKGMTAPEGKVLEESKRKATAALSVEESTSSQTKSETAKVALTQDQSSDTVIGGATTDQATSEETVGAATKDWATSKAAVGKDTLDQTTAKEAKGEAKPIQNLLASCAENKTPSGSPVQVAIAKLPSNQLMGNLKTLELGPEAQKTPEAQTAEEVSLLGEAAGGHDVDNSKLTQGSEDLTDMDQAIYYAVTPLSWCPHLVAVCPTPVAGLNINQPCENCGTLEENWVCLSCYQVYCSRFVNAHMVQHHEASGHPLVLSYTDLSAWCYPCQAYVHHQGVREPIPQTVLSEPHAASVRTASPGHRYLFWGMELPKKPDVLDLGLGTWSPSSSKQNHEAWAHCKGAGKRLPEYKAVVVGASGVGKSALTIQMTHQCFVEDHDPTIQDSYWKEVALDRGGYILNVLDTAGQETHRALRDQCLAVGDGVLGVFALDDPSSLTQLQQMWATRGPRHTQPLVLVGNKCDLVTTTGDAHAAAVALAQSWGAPFVETSAKTRQGVEEAFSLLIQEIQRVQEAMAVSSGERSRHQKAMCSCGCSVA</sequence>
<comment type="catalytic activity">
    <reaction evidence="39">
        <text>N(6)-acetyl-L-lysyl-[alpha-tubulin] + H2O = L-lysyl-[alpha-tubulin] + acetate</text>
        <dbReference type="Rhea" id="RHEA:21548"/>
        <dbReference type="Rhea" id="RHEA-COMP:11278"/>
        <dbReference type="Rhea" id="RHEA-COMP:11279"/>
        <dbReference type="ChEBI" id="CHEBI:15377"/>
        <dbReference type="ChEBI" id="CHEBI:29969"/>
        <dbReference type="ChEBI" id="CHEBI:30089"/>
        <dbReference type="ChEBI" id="CHEBI:61930"/>
    </reaction>
    <physiologicalReaction direction="left-to-right" evidence="39">
        <dbReference type="Rhea" id="RHEA:21549"/>
    </physiologicalReaction>
</comment>
<dbReference type="PROSITE" id="PS51420">
    <property type="entry name" value="RHO"/>
    <property type="match status" value="1"/>
</dbReference>
<keyword evidence="36" id="KW-0966">Cell projection</keyword>
<dbReference type="FunFam" id="3.30.40.10:FF:000342">
    <property type="entry name" value="Histone deacetylase 6"/>
    <property type="match status" value="1"/>
</dbReference>
<evidence type="ECO:0000256" key="3">
    <source>
        <dbReference type="ARBA" id="ARBA00004123"/>
    </source>
</evidence>
<evidence type="ECO:0000256" key="5">
    <source>
        <dbReference type="ARBA" id="ARBA00004279"/>
    </source>
</evidence>
<dbReference type="GO" id="GO:0051130">
    <property type="term" value="P:positive regulation of cellular component organization"/>
    <property type="evidence" value="ECO:0007669"/>
    <property type="project" value="UniProtKB-ARBA"/>
</dbReference>
<dbReference type="GO" id="GO:0003925">
    <property type="term" value="F:G protein activity"/>
    <property type="evidence" value="ECO:0007669"/>
    <property type="project" value="UniProtKB-EC"/>
</dbReference>
<reference evidence="45" key="1">
    <citation type="submission" date="2020-03" db="EMBL/GenBank/DDBJ databases">
        <title>Studies in the Genomics of Life Span.</title>
        <authorList>
            <person name="Glass D."/>
        </authorList>
    </citation>
    <scope>NUCLEOTIDE SEQUENCE</scope>
    <source>
        <strain evidence="45">SUZIE</strain>
        <tissue evidence="45">Muscle</tissue>
    </source>
</reference>
<keyword evidence="31" id="KW-0472">Membrane</keyword>
<dbReference type="GO" id="GO:0006914">
    <property type="term" value="P:autophagy"/>
    <property type="evidence" value="ECO:0007669"/>
    <property type="project" value="UniProtKB-KW"/>
</dbReference>
<dbReference type="FunFam" id="3.40.800.20:FF:000005">
    <property type="entry name" value="histone deacetylase 6"/>
    <property type="match status" value="2"/>
</dbReference>
<feature type="compositionally biased region" description="Polar residues" evidence="43">
    <location>
        <begin position="1"/>
        <end position="11"/>
    </location>
</feature>
<feature type="compositionally biased region" description="Low complexity" evidence="43">
    <location>
        <begin position="808"/>
        <end position="819"/>
    </location>
</feature>
<evidence type="ECO:0000256" key="8">
    <source>
        <dbReference type="ARBA" id="ARBA00004489"/>
    </source>
</evidence>
<evidence type="ECO:0000256" key="9">
    <source>
        <dbReference type="ARBA" id="ARBA00004906"/>
    </source>
</evidence>
<protein>
    <recommendedName>
        <fullName evidence="40">Protein deacetylase HDAC6</fullName>
        <ecNumber evidence="12">3.6.5.2</ecNumber>
    </recommendedName>
    <alternativeName>
        <fullName evidence="41">Tubulin-lysine deacetylase HDAC6</fullName>
    </alternativeName>
</protein>
<dbReference type="InterPro" id="IPR005225">
    <property type="entry name" value="Small_GTP-bd"/>
</dbReference>
<comment type="caution">
    <text evidence="45">The sequence shown here is derived from an EMBL/GenBank/DDBJ whole genome shotgun (WGS) entry which is preliminary data.</text>
</comment>
<dbReference type="PROSITE" id="PS51419">
    <property type="entry name" value="RAB"/>
    <property type="match status" value="1"/>
</dbReference>
<evidence type="ECO:0000256" key="29">
    <source>
        <dbReference type="ARBA" id="ARBA00023015"/>
    </source>
</evidence>
<evidence type="ECO:0000256" key="19">
    <source>
        <dbReference type="ARBA" id="ARBA00022723"/>
    </source>
</evidence>
<comment type="subcellular location">
    <subcellularLocation>
        <location evidence="4">Cell membrane</location>
    </subcellularLocation>
    <subcellularLocation>
        <location evidence="8">Cell projection</location>
        <location evidence="8">Axon</location>
    </subcellularLocation>
    <subcellularLocation>
        <location evidence="5">Cell projection</location>
        <location evidence="5">Dendrite</location>
    </subcellularLocation>
    <subcellularLocation>
        <location evidence="2">Cytoplasm</location>
        <location evidence="2">Cytoskeleton</location>
        <location evidence="2">Cilium basal body</location>
    </subcellularLocation>
    <subcellularLocation>
        <location evidence="6">Cytoplasm</location>
        <location evidence="6">Cytoskeleton</location>
        <location evidence="6">Microtubule organizing center</location>
        <location evidence="6">Centrosome</location>
    </subcellularLocation>
    <subcellularLocation>
        <location evidence="3">Nucleus</location>
    </subcellularLocation>
    <subcellularLocation>
        <location evidence="7">Perikaryon</location>
    </subcellularLocation>
</comment>
<accession>A0AA41MZH5</accession>
<evidence type="ECO:0000256" key="43">
    <source>
        <dbReference type="SAM" id="MobiDB-lite"/>
    </source>
</evidence>
<evidence type="ECO:0000256" key="15">
    <source>
        <dbReference type="ARBA" id="ARBA00022490"/>
    </source>
</evidence>
<evidence type="ECO:0000256" key="26">
    <source>
        <dbReference type="ARBA" id="ARBA00022843"/>
    </source>
</evidence>
<keyword evidence="46" id="KW-1185">Reference proteome</keyword>
<gene>
    <name evidence="45" type="ORF">SUZIE_159875</name>
</gene>
<evidence type="ECO:0000256" key="31">
    <source>
        <dbReference type="ARBA" id="ARBA00023136"/>
    </source>
</evidence>
<keyword evidence="29" id="KW-0805">Transcription regulation</keyword>
<evidence type="ECO:0000256" key="17">
    <source>
        <dbReference type="ARBA" id="ARBA00022553"/>
    </source>
</evidence>
<dbReference type="PROSITE" id="PS50271">
    <property type="entry name" value="ZF_UBP"/>
    <property type="match status" value="1"/>
</dbReference>
<keyword evidence="18" id="KW-0808">Transferase</keyword>
<keyword evidence="16" id="KW-0678">Repressor</keyword>
<dbReference type="Pfam" id="PF00071">
    <property type="entry name" value="Ras"/>
    <property type="match status" value="1"/>
</dbReference>
<dbReference type="GO" id="GO:0004407">
    <property type="term" value="F:histone deacetylase activity"/>
    <property type="evidence" value="ECO:0007669"/>
    <property type="project" value="TreeGrafter"/>
</dbReference>
<dbReference type="GO" id="GO:0030424">
    <property type="term" value="C:axon"/>
    <property type="evidence" value="ECO:0007669"/>
    <property type="project" value="UniProtKB-SubCell"/>
</dbReference>
<evidence type="ECO:0000256" key="12">
    <source>
        <dbReference type="ARBA" id="ARBA00011984"/>
    </source>
</evidence>
<comment type="pathway">
    <text evidence="9">Protein modification; protein ubiquitination.</text>
</comment>
<evidence type="ECO:0000256" key="40">
    <source>
        <dbReference type="ARBA" id="ARBA00068733"/>
    </source>
</evidence>
<name>A0AA41MZH5_SCICA</name>
<evidence type="ECO:0000256" key="24">
    <source>
        <dbReference type="ARBA" id="ARBA00022801"/>
    </source>
</evidence>
<dbReference type="InterPro" id="IPR023801">
    <property type="entry name" value="His_deacetylse_dom"/>
</dbReference>
<evidence type="ECO:0000256" key="27">
    <source>
        <dbReference type="ARBA" id="ARBA00022853"/>
    </source>
</evidence>
<dbReference type="InterPro" id="IPR023696">
    <property type="entry name" value="Ureohydrolase_dom_sf"/>
</dbReference>
<dbReference type="GO" id="GO:0006950">
    <property type="term" value="P:response to stress"/>
    <property type="evidence" value="ECO:0007669"/>
    <property type="project" value="UniProtKB-ARBA"/>
</dbReference>
<keyword evidence="30" id="KW-0342">GTP-binding</keyword>
<evidence type="ECO:0000256" key="10">
    <source>
        <dbReference type="ARBA" id="ARBA00007738"/>
    </source>
</evidence>
<evidence type="ECO:0000256" key="39">
    <source>
        <dbReference type="ARBA" id="ARBA00050910"/>
    </source>
</evidence>
<dbReference type="GO" id="GO:0040029">
    <property type="term" value="P:epigenetic regulation of gene expression"/>
    <property type="evidence" value="ECO:0007669"/>
    <property type="project" value="TreeGrafter"/>
</dbReference>
<evidence type="ECO:0000256" key="7">
    <source>
        <dbReference type="ARBA" id="ARBA00004484"/>
    </source>
</evidence>
<dbReference type="InterPro" id="IPR013083">
    <property type="entry name" value="Znf_RING/FYVE/PHD"/>
</dbReference>
<dbReference type="GO" id="GO:0005886">
    <property type="term" value="C:plasma membrane"/>
    <property type="evidence" value="ECO:0007669"/>
    <property type="project" value="UniProtKB-SubCell"/>
</dbReference>
<keyword evidence="25" id="KW-0862">Zinc</keyword>
<dbReference type="InterPro" id="IPR001806">
    <property type="entry name" value="Small_GTPase"/>
</dbReference>
<comment type="cofactor">
    <cofactor evidence="1">
        <name>Zn(2+)</name>
        <dbReference type="ChEBI" id="CHEBI:29105"/>
    </cofactor>
</comment>
<dbReference type="SUPFAM" id="SSF52768">
    <property type="entry name" value="Arginase/deacetylase"/>
    <property type="match status" value="2"/>
</dbReference>
<comment type="catalytic activity">
    <reaction evidence="38">
        <text>N(6)-acetyl-L-lysyl-[protein] + H2O = L-lysyl-[protein] + acetate</text>
        <dbReference type="Rhea" id="RHEA:58108"/>
        <dbReference type="Rhea" id="RHEA-COMP:9752"/>
        <dbReference type="Rhea" id="RHEA-COMP:10731"/>
        <dbReference type="ChEBI" id="CHEBI:15377"/>
        <dbReference type="ChEBI" id="CHEBI:29969"/>
        <dbReference type="ChEBI" id="CHEBI:30089"/>
        <dbReference type="ChEBI" id="CHEBI:61930"/>
    </reaction>
    <physiologicalReaction direction="left-to-right" evidence="38">
        <dbReference type="Rhea" id="RHEA:58109"/>
    </physiologicalReaction>
</comment>
<evidence type="ECO:0000256" key="22">
    <source>
        <dbReference type="ARBA" id="ARBA00022771"/>
    </source>
</evidence>
<keyword evidence="28" id="KW-0072">Autophagy</keyword>
<feature type="region of interest" description="Disordered" evidence="43">
    <location>
        <begin position="766"/>
        <end position="852"/>
    </location>
</feature>
<keyword evidence="15" id="KW-0963">Cytoplasm</keyword>
<keyword evidence="33" id="KW-0009">Actin-binding</keyword>
<comment type="catalytic activity">
    <reaction evidence="37">
        <text>GTP + H2O = GDP + phosphate + H(+)</text>
        <dbReference type="Rhea" id="RHEA:19669"/>
        <dbReference type="ChEBI" id="CHEBI:15377"/>
        <dbReference type="ChEBI" id="CHEBI:15378"/>
        <dbReference type="ChEBI" id="CHEBI:37565"/>
        <dbReference type="ChEBI" id="CHEBI:43474"/>
        <dbReference type="ChEBI" id="CHEBI:58189"/>
        <dbReference type="EC" id="3.6.5.2"/>
    </reaction>
</comment>
<comment type="similarity">
    <text evidence="10">Belongs to the histone deacetylase family. HD type 2 subfamily.</text>
</comment>
<dbReference type="Gene3D" id="3.30.40.10">
    <property type="entry name" value="Zinc/RING finger domain, C3HC4 (zinc finger)"/>
    <property type="match status" value="1"/>
</dbReference>
<evidence type="ECO:0000256" key="36">
    <source>
        <dbReference type="ARBA" id="ARBA00023273"/>
    </source>
</evidence>
<evidence type="ECO:0000313" key="46">
    <source>
        <dbReference type="Proteomes" id="UP001166674"/>
    </source>
</evidence>
<dbReference type="EMBL" id="JAATJV010374179">
    <property type="protein sequence ID" value="MBZ3880811.1"/>
    <property type="molecule type" value="Genomic_DNA"/>
</dbReference>
<dbReference type="CDD" id="cd04139">
    <property type="entry name" value="RalA_RalB"/>
    <property type="match status" value="1"/>
</dbReference>
<keyword evidence="21" id="KW-0547">Nucleotide-binding</keyword>
<keyword evidence="17" id="KW-0597">Phosphoprotein</keyword>
<evidence type="ECO:0000256" key="20">
    <source>
        <dbReference type="ARBA" id="ARBA00022737"/>
    </source>
</evidence>
<evidence type="ECO:0000256" key="37">
    <source>
        <dbReference type="ARBA" id="ARBA00048098"/>
    </source>
</evidence>
<evidence type="ECO:0000256" key="32">
    <source>
        <dbReference type="ARBA" id="ARBA00023163"/>
    </source>
</evidence>
<dbReference type="NCBIfam" id="TIGR00231">
    <property type="entry name" value="small_GTP"/>
    <property type="match status" value="1"/>
</dbReference>
<keyword evidence="32" id="KW-0804">Transcription</keyword>
<dbReference type="PANTHER" id="PTHR10625:SF21">
    <property type="entry name" value="HISTONE DEACETYLASE 6"/>
    <property type="match status" value="1"/>
</dbReference>
<evidence type="ECO:0000256" key="23">
    <source>
        <dbReference type="ARBA" id="ARBA00022786"/>
    </source>
</evidence>
<dbReference type="SMART" id="SM00175">
    <property type="entry name" value="RAB"/>
    <property type="match status" value="1"/>
</dbReference>
<dbReference type="PRINTS" id="PR00449">
    <property type="entry name" value="RASTRNSFRMNG"/>
</dbReference>
<dbReference type="SMART" id="SM00173">
    <property type="entry name" value="RAS"/>
    <property type="match status" value="1"/>
</dbReference>
<evidence type="ECO:0000256" key="21">
    <source>
        <dbReference type="ARBA" id="ARBA00022741"/>
    </source>
</evidence>
<evidence type="ECO:0000256" key="25">
    <source>
        <dbReference type="ARBA" id="ARBA00022833"/>
    </source>
</evidence>
<evidence type="ECO:0000256" key="2">
    <source>
        <dbReference type="ARBA" id="ARBA00004120"/>
    </source>
</evidence>
<comment type="similarity">
    <text evidence="11">Belongs to the small GTPase superfamily. Ras family.</text>
</comment>
<dbReference type="SMART" id="SM00174">
    <property type="entry name" value="RHO"/>
    <property type="match status" value="1"/>
</dbReference>
<feature type="region of interest" description="Disordered" evidence="43">
    <location>
        <begin position="1"/>
        <end position="57"/>
    </location>
</feature>
<dbReference type="GO" id="GO:0005813">
    <property type="term" value="C:centrosome"/>
    <property type="evidence" value="ECO:0007669"/>
    <property type="project" value="UniProtKB-SubCell"/>
</dbReference>
<evidence type="ECO:0000256" key="11">
    <source>
        <dbReference type="ARBA" id="ARBA00008344"/>
    </source>
</evidence>
<dbReference type="GO" id="GO:0000118">
    <property type="term" value="C:histone deacetylase complex"/>
    <property type="evidence" value="ECO:0007669"/>
    <property type="project" value="TreeGrafter"/>
</dbReference>
<dbReference type="GO" id="GO:0030425">
    <property type="term" value="C:dendrite"/>
    <property type="evidence" value="ECO:0007669"/>
    <property type="project" value="UniProtKB-SubCell"/>
</dbReference>
<keyword evidence="13" id="KW-1003">Cell membrane</keyword>
<dbReference type="Pfam" id="PF00850">
    <property type="entry name" value="Hist_deacetyl"/>
    <property type="match status" value="2"/>
</dbReference>